<feature type="compositionally biased region" description="Polar residues" evidence="1">
    <location>
        <begin position="12"/>
        <end position="22"/>
    </location>
</feature>
<proteinExistence type="predicted"/>
<feature type="region of interest" description="Disordered" evidence="1">
    <location>
        <begin position="1"/>
        <end position="41"/>
    </location>
</feature>
<name>A0A974S675_ENTFL</name>
<accession>A0A974S675</accession>
<organism evidence="2">
    <name type="scientific">Enterococcus faecalis</name>
    <name type="common">Streptococcus faecalis</name>
    <dbReference type="NCBI Taxonomy" id="1351"/>
    <lineage>
        <taxon>Bacteria</taxon>
        <taxon>Bacillati</taxon>
        <taxon>Bacillota</taxon>
        <taxon>Bacilli</taxon>
        <taxon>Lactobacillales</taxon>
        <taxon>Enterococcaceae</taxon>
        <taxon>Enterococcus</taxon>
    </lineage>
</organism>
<sequence>MVEEPAAPTPVQIDSFQQQNQAMPVPPIAEQQNRNESRKKRRQMKLVFSNLKFLKKRKIVIINYHQLIC</sequence>
<dbReference type="AlphaFoldDB" id="A0A974S675"/>
<protein>
    <submittedName>
        <fullName evidence="2">Uncharacterized protein</fullName>
    </submittedName>
</protein>
<reference evidence="2" key="1">
    <citation type="submission" date="2021-01" db="EMBL/GenBank/DDBJ databases">
        <title>Enterococcus.</title>
        <authorList>
            <person name="Du X."/>
            <person name="Wang N."/>
        </authorList>
    </citation>
    <scope>NUCLEOTIDE SEQUENCE [LARGE SCALE GENOMIC DNA]</scope>
    <source>
        <strain evidence="2">T90-2</strain>
    </source>
</reference>
<evidence type="ECO:0000256" key="1">
    <source>
        <dbReference type="SAM" id="MobiDB-lite"/>
    </source>
</evidence>
<dbReference type="EMBL" id="CP068242">
    <property type="protein sequence ID" value="QQV79588.1"/>
    <property type="molecule type" value="Genomic_DNA"/>
</dbReference>
<gene>
    <name evidence="2" type="ORF">JG559_00195</name>
</gene>
<evidence type="ECO:0000313" key="2">
    <source>
        <dbReference type="EMBL" id="QQV79588.1"/>
    </source>
</evidence>